<dbReference type="RefSeq" id="WP_168776465.1">
    <property type="nucleotide sequence ID" value="NZ_JAABNR010000029.1"/>
</dbReference>
<comment type="caution">
    <text evidence="11">The sequence shown here is derived from an EMBL/GenBank/DDBJ whole genome shotgun (WGS) entry which is preliminary data.</text>
</comment>
<keyword evidence="7 9" id="KW-0472">Membrane</keyword>
<dbReference type="InterPro" id="IPR003362">
    <property type="entry name" value="Bact_transf"/>
</dbReference>
<evidence type="ECO:0000256" key="2">
    <source>
        <dbReference type="ARBA" id="ARBA00006464"/>
    </source>
</evidence>
<protein>
    <submittedName>
        <fullName evidence="11">Sugar transferase</fullName>
    </submittedName>
</protein>
<dbReference type="EMBL" id="JAABNR010000029">
    <property type="protein sequence ID" value="NBZ89666.1"/>
    <property type="molecule type" value="Genomic_DNA"/>
</dbReference>
<gene>
    <name evidence="11" type="ORF">GV832_18925</name>
</gene>
<feature type="transmembrane region" description="Helical" evidence="9">
    <location>
        <begin position="40"/>
        <end position="61"/>
    </location>
</feature>
<sequence>MSFEPVEIVSETASGLVRPSEAESPAFGLYVGTFKRLIDMGLVLLAAPFVILVILPIALYIRRDGHSAFYWSERVGRHGRTFRMMKLRTMVPDADEKLAAYLDSDPEAAAEWRETQKLKADPRITAFGRFLRKSSLDELPQLWNVLKGEMSLVGPRPMMPNQRKMYPGRAYYALRPGVTGPWQVSDRNETTFARRADYDLDYCRRVSLAHDASLIWQTLSVVLRGTGY</sequence>
<reference evidence="11" key="1">
    <citation type="submission" date="2020-01" db="EMBL/GenBank/DDBJ databases">
        <authorList>
            <person name="Chen W.-M."/>
        </authorList>
    </citation>
    <scope>NUCLEOTIDE SEQUENCE</scope>
    <source>
        <strain evidence="11">CYK-10</strain>
    </source>
</reference>
<evidence type="ECO:0000313" key="11">
    <source>
        <dbReference type="EMBL" id="NBZ89666.1"/>
    </source>
</evidence>
<evidence type="ECO:0000256" key="9">
    <source>
        <dbReference type="SAM" id="Phobius"/>
    </source>
</evidence>
<dbReference type="PANTHER" id="PTHR30576">
    <property type="entry name" value="COLANIC BIOSYNTHESIS UDP-GLUCOSE LIPID CARRIER TRANSFERASE"/>
    <property type="match status" value="1"/>
</dbReference>
<evidence type="ECO:0000256" key="6">
    <source>
        <dbReference type="ARBA" id="ARBA00022989"/>
    </source>
</evidence>
<name>A0AAE4YE29_9RHOB</name>
<feature type="domain" description="Bacterial sugar transferase" evidence="10">
    <location>
        <begin position="35"/>
        <end position="223"/>
    </location>
</feature>
<keyword evidence="8" id="KW-0270">Exopolysaccharide synthesis</keyword>
<dbReference type="GO" id="GO:0016780">
    <property type="term" value="F:phosphotransferase activity, for other substituted phosphate groups"/>
    <property type="evidence" value="ECO:0007669"/>
    <property type="project" value="TreeGrafter"/>
</dbReference>
<keyword evidence="3" id="KW-1003">Cell membrane</keyword>
<accession>A0AAE4YE29</accession>
<proteinExistence type="inferred from homology"/>
<evidence type="ECO:0000259" key="10">
    <source>
        <dbReference type="Pfam" id="PF02397"/>
    </source>
</evidence>
<evidence type="ECO:0000256" key="7">
    <source>
        <dbReference type="ARBA" id="ARBA00023136"/>
    </source>
</evidence>
<comment type="subcellular location">
    <subcellularLocation>
        <location evidence="1">Cell membrane</location>
    </subcellularLocation>
</comment>
<keyword evidence="4 11" id="KW-0808">Transferase</keyword>
<dbReference type="GO" id="GO:0000271">
    <property type="term" value="P:polysaccharide biosynthetic process"/>
    <property type="evidence" value="ECO:0007669"/>
    <property type="project" value="UniProtKB-KW"/>
</dbReference>
<keyword evidence="12" id="KW-1185">Reference proteome</keyword>
<dbReference type="Pfam" id="PF02397">
    <property type="entry name" value="Bac_transf"/>
    <property type="match status" value="1"/>
</dbReference>
<evidence type="ECO:0000313" key="12">
    <source>
        <dbReference type="Proteomes" id="UP001193501"/>
    </source>
</evidence>
<keyword evidence="6 9" id="KW-1133">Transmembrane helix</keyword>
<dbReference type="AlphaFoldDB" id="A0AAE4YE29"/>
<evidence type="ECO:0000256" key="8">
    <source>
        <dbReference type="ARBA" id="ARBA00023169"/>
    </source>
</evidence>
<dbReference type="Proteomes" id="UP001193501">
    <property type="component" value="Unassembled WGS sequence"/>
</dbReference>
<dbReference type="PANTHER" id="PTHR30576:SF4">
    <property type="entry name" value="UNDECAPRENYL-PHOSPHATE GALACTOSE PHOSPHOTRANSFERASE"/>
    <property type="match status" value="1"/>
</dbReference>
<organism evidence="11 12">
    <name type="scientific">Stagnihabitans tardus</name>
    <dbReference type="NCBI Taxonomy" id="2699202"/>
    <lineage>
        <taxon>Bacteria</taxon>
        <taxon>Pseudomonadati</taxon>
        <taxon>Pseudomonadota</taxon>
        <taxon>Alphaproteobacteria</taxon>
        <taxon>Rhodobacterales</taxon>
        <taxon>Paracoccaceae</taxon>
        <taxon>Stagnihabitans</taxon>
    </lineage>
</organism>
<dbReference type="GO" id="GO:0005886">
    <property type="term" value="C:plasma membrane"/>
    <property type="evidence" value="ECO:0007669"/>
    <property type="project" value="UniProtKB-SubCell"/>
</dbReference>
<comment type="similarity">
    <text evidence="2">Belongs to the bacterial sugar transferase family.</text>
</comment>
<evidence type="ECO:0000256" key="3">
    <source>
        <dbReference type="ARBA" id="ARBA00022475"/>
    </source>
</evidence>
<evidence type="ECO:0000256" key="5">
    <source>
        <dbReference type="ARBA" id="ARBA00022692"/>
    </source>
</evidence>
<keyword evidence="5 9" id="KW-0812">Transmembrane</keyword>
<evidence type="ECO:0000256" key="4">
    <source>
        <dbReference type="ARBA" id="ARBA00022679"/>
    </source>
</evidence>
<evidence type="ECO:0000256" key="1">
    <source>
        <dbReference type="ARBA" id="ARBA00004236"/>
    </source>
</evidence>